<dbReference type="OMA" id="FSEPYWQ"/>
<proteinExistence type="predicted"/>
<dbReference type="InterPro" id="IPR009571">
    <property type="entry name" value="SUR7/Rim9-like_fungi"/>
</dbReference>
<dbReference type="PANTHER" id="PTHR28013">
    <property type="entry name" value="PROTEIN DCV1-RELATED"/>
    <property type="match status" value="1"/>
</dbReference>
<dbReference type="GO" id="GO:0032153">
    <property type="term" value="C:cell division site"/>
    <property type="evidence" value="ECO:0007669"/>
    <property type="project" value="TreeGrafter"/>
</dbReference>
<dbReference type="Pfam" id="PF06687">
    <property type="entry name" value="SUR7"/>
    <property type="match status" value="1"/>
</dbReference>
<accession>A0A0K3CG22</accession>
<reference evidence="3 4" key="1">
    <citation type="submission" date="2015-07" db="EMBL/GenBank/DDBJ databases">
        <authorList>
            <person name="Cajimat M.N.B."/>
            <person name="Milazzo M.L."/>
            <person name="Fulhorst C.F."/>
        </authorList>
    </citation>
    <scope>NUCLEOTIDE SEQUENCE [LARGE SCALE GENOMIC DNA]</scope>
    <source>
        <strain evidence="3">Single colony</strain>
    </source>
</reference>
<gene>
    <name evidence="3" type="primary">FGENESH: predicted gene_6.248</name>
    <name evidence="3" type="ORF">BN2166_0033260</name>
</gene>
<dbReference type="GO" id="GO:0035838">
    <property type="term" value="C:growing cell tip"/>
    <property type="evidence" value="ECO:0007669"/>
    <property type="project" value="TreeGrafter"/>
</dbReference>
<feature type="transmembrane region" description="Helical" evidence="1">
    <location>
        <begin position="127"/>
        <end position="146"/>
    </location>
</feature>
<protein>
    <submittedName>
        <fullName evidence="3">BY PROTMAP: gi|472581241|gb|EMS18985.1| actin cortical patch SUR7/pH-response regulator PalI family protein [Rhodosporidium toruloides NP11] gi|647399962|emb|CDR44974.1| RHTO0S10e03796g1_1 [Rhodosp...</fullName>
    </submittedName>
</protein>
<evidence type="ECO:0000313" key="3">
    <source>
        <dbReference type="EMBL" id="CTR07465.1"/>
    </source>
</evidence>
<dbReference type="GO" id="GO:0005886">
    <property type="term" value="C:plasma membrane"/>
    <property type="evidence" value="ECO:0007669"/>
    <property type="project" value="InterPro"/>
</dbReference>
<feature type="transmembrane region" description="Helical" evidence="1">
    <location>
        <begin position="166"/>
        <end position="191"/>
    </location>
</feature>
<evidence type="ECO:0000256" key="1">
    <source>
        <dbReference type="SAM" id="Phobius"/>
    </source>
</evidence>
<dbReference type="AlphaFoldDB" id="A0A0K3CG22"/>
<dbReference type="Proteomes" id="UP000199069">
    <property type="component" value="Unassembled WGS sequence"/>
</dbReference>
<keyword evidence="4" id="KW-1185">Reference proteome</keyword>
<sequence length="242" mass="26124">MLRLNTSPRVPSFWGPMLLAAALLLVSNFSEPYWQNFYIVQGKALNTTIKLGAWGACTSYRNATGINGPSTFCTSHYSGYDYYYVPNNTANGINQFPTVADDNTLLGLNAASTDRIFVIGSGATSTYWVHVIATILACLTIASLILSPKHLGSENSRLFALQKSGIVTIILALLSFVVTLVAFCIEIAVALPAKNRLNNAADGITASLGNVQWFTLPCAIVMIPALLSVLLRATTQHEYVDL</sequence>
<dbReference type="PANTHER" id="PTHR28013:SF4">
    <property type="entry name" value="MARVEL DOMAIN-CONTAINING PROTEIN"/>
    <property type="match status" value="1"/>
</dbReference>
<keyword evidence="1" id="KW-1133">Transmembrane helix</keyword>
<keyword evidence="2" id="KW-0732">Signal</keyword>
<evidence type="ECO:0000313" key="4">
    <source>
        <dbReference type="Proteomes" id="UP000199069"/>
    </source>
</evidence>
<dbReference type="InterPro" id="IPR051380">
    <property type="entry name" value="pH-response_reg_palI/RIM9"/>
</dbReference>
<feature type="signal peptide" evidence="2">
    <location>
        <begin position="1"/>
        <end position="32"/>
    </location>
</feature>
<keyword evidence="1" id="KW-0472">Membrane</keyword>
<organism evidence="3 4">
    <name type="scientific">Rhodotorula toruloides</name>
    <name type="common">Yeast</name>
    <name type="synonym">Rhodosporidium toruloides</name>
    <dbReference type="NCBI Taxonomy" id="5286"/>
    <lineage>
        <taxon>Eukaryota</taxon>
        <taxon>Fungi</taxon>
        <taxon>Dikarya</taxon>
        <taxon>Basidiomycota</taxon>
        <taxon>Pucciniomycotina</taxon>
        <taxon>Microbotryomycetes</taxon>
        <taxon>Sporidiobolales</taxon>
        <taxon>Sporidiobolaceae</taxon>
        <taxon>Rhodotorula</taxon>
    </lineage>
</organism>
<keyword evidence="1" id="KW-0812">Transmembrane</keyword>
<feature type="chain" id="PRO_5005495168" evidence="2">
    <location>
        <begin position="33"/>
        <end position="242"/>
    </location>
</feature>
<name>A0A0K3CG22_RHOTO</name>
<evidence type="ECO:0000256" key="2">
    <source>
        <dbReference type="SAM" id="SignalP"/>
    </source>
</evidence>
<feature type="transmembrane region" description="Helical" evidence="1">
    <location>
        <begin position="211"/>
        <end position="231"/>
    </location>
</feature>
<dbReference type="EMBL" id="CWKI01000006">
    <property type="protein sequence ID" value="CTR07465.1"/>
    <property type="molecule type" value="Genomic_DNA"/>
</dbReference>